<evidence type="ECO:0000313" key="4">
    <source>
        <dbReference type="Proteomes" id="UP000566813"/>
    </source>
</evidence>
<dbReference type="Gene3D" id="3.30.450.150">
    <property type="entry name" value="Haem-degrading domain"/>
    <property type="match status" value="1"/>
</dbReference>
<dbReference type="Proteomes" id="UP000566813">
    <property type="component" value="Unassembled WGS sequence"/>
</dbReference>
<sequence length="220" mass="22171">MRLTRLFATLAATTAAGLAAAACAQQAPVAAPAPAPADAAPASDPLLLPGDETPPGLERMLRAPRPQPPGGQPPAPADTTLAPSLALSMRLGQAIVNACLAQNIRVGVGITDIKGNLRFGMNADGAVPGRIFVAARKASAVVVFGESTAAIKVRLRANVEERAKVRPYMALYTGGEPLYQDGVLIGAVAASGGTGDQDDSCVLAGLAKIPGLSATPPVPR</sequence>
<comment type="caution">
    <text evidence="3">The sequence shown here is derived from an EMBL/GenBank/DDBJ whole genome shotgun (WGS) entry which is preliminary data.</text>
</comment>
<organism evidence="3 4">
    <name type="scientific">Novosphingobium flavum</name>
    <dbReference type="NCBI Taxonomy" id="1778672"/>
    <lineage>
        <taxon>Bacteria</taxon>
        <taxon>Pseudomonadati</taxon>
        <taxon>Pseudomonadota</taxon>
        <taxon>Alphaproteobacteria</taxon>
        <taxon>Sphingomonadales</taxon>
        <taxon>Sphingomonadaceae</taxon>
        <taxon>Novosphingobium</taxon>
    </lineage>
</organism>
<feature type="region of interest" description="Disordered" evidence="1">
    <location>
        <begin position="33"/>
        <end position="80"/>
    </location>
</feature>
<name>A0A7X1FW46_9SPHN</name>
<dbReference type="PROSITE" id="PS51257">
    <property type="entry name" value="PROKAR_LIPOPROTEIN"/>
    <property type="match status" value="1"/>
</dbReference>
<gene>
    <name evidence="3" type="ORF">H7F51_18315</name>
</gene>
<evidence type="ECO:0000256" key="1">
    <source>
        <dbReference type="SAM" id="MobiDB-lite"/>
    </source>
</evidence>
<proteinExistence type="predicted"/>
<dbReference type="EMBL" id="JACLAW010000021">
    <property type="protein sequence ID" value="MBC2667477.1"/>
    <property type="molecule type" value="Genomic_DNA"/>
</dbReference>
<evidence type="ECO:0000313" key="3">
    <source>
        <dbReference type="EMBL" id="MBC2667477.1"/>
    </source>
</evidence>
<dbReference type="InterPro" id="IPR005624">
    <property type="entry name" value="PduO/GlcC-like"/>
</dbReference>
<dbReference type="PANTHER" id="PTHR34309">
    <property type="entry name" value="SLR1406 PROTEIN"/>
    <property type="match status" value="1"/>
</dbReference>
<keyword evidence="4" id="KW-1185">Reference proteome</keyword>
<dbReference type="AlphaFoldDB" id="A0A7X1FW46"/>
<feature type="chain" id="PRO_5031434342" evidence="2">
    <location>
        <begin position="22"/>
        <end position="220"/>
    </location>
</feature>
<feature type="compositionally biased region" description="Low complexity" evidence="1">
    <location>
        <begin position="33"/>
        <end position="49"/>
    </location>
</feature>
<dbReference type="PANTHER" id="PTHR34309:SF10">
    <property type="entry name" value="SLR1406 PROTEIN"/>
    <property type="match status" value="1"/>
</dbReference>
<feature type="compositionally biased region" description="Pro residues" evidence="1">
    <location>
        <begin position="65"/>
        <end position="76"/>
    </location>
</feature>
<dbReference type="Pfam" id="PF03928">
    <property type="entry name" value="HbpS-like"/>
    <property type="match status" value="1"/>
</dbReference>
<dbReference type="RefSeq" id="WP_185665773.1">
    <property type="nucleotide sequence ID" value="NZ_JACLAW010000021.1"/>
</dbReference>
<dbReference type="InterPro" id="IPR038084">
    <property type="entry name" value="PduO/GlcC-like_sf"/>
</dbReference>
<dbReference type="SUPFAM" id="SSF143744">
    <property type="entry name" value="GlcG-like"/>
    <property type="match status" value="1"/>
</dbReference>
<accession>A0A7X1FW46</accession>
<keyword evidence="2" id="KW-0732">Signal</keyword>
<dbReference type="InterPro" id="IPR052517">
    <property type="entry name" value="GlcG_carb_metab_protein"/>
</dbReference>
<protein>
    <submittedName>
        <fullName evidence="3">Heme-binding protein</fullName>
    </submittedName>
</protein>
<evidence type="ECO:0000256" key="2">
    <source>
        <dbReference type="SAM" id="SignalP"/>
    </source>
</evidence>
<feature type="signal peptide" evidence="2">
    <location>
        <begin position="1"/>
        <end position="21"/>
    </location>
</feature>
<reference evidence="3 4" key="1">
    <citation type="submission" date="2020-08" db="EMBL/GenBank/DDBJ databases">
        <title>The genome sequence of type strain Novosphingobium flavum NBRC 111647.</title>
        <authorList>
            <person name="Liu Y."/>
        </authorList>
    </citation>
    <scope>NUCLEOTIDE SEQUENCE [LARGE SCALE GENOMIC DNA]</scope>
    <source>
        <strain evidence="3 4">NBRC 111647</strain>
    </source>
</reference>